<dbReference type="AlphaFoldDB" id="A0A974CXV1"/>
<proteinExistence type="predicted"/>
<dbReference type="Proteomes" id="UP000694892">
    <property type="component" value="Chromosome 5L"/>
</dbReference>
<sequence length="68" mass="7354">MITTRALWEPSAICRSLPAPRILGVQAAAFQLTLNYNSTTATYGRKPCSLNISPCCRTSCLAVCLCCQ</sequence>
<evidence type="ECO:0000313" key="2">
    <source>
        <dbReference type="Proteomes" id="UP000694892"/>
    </source>
</evidence>
<organism evidence="1 2">
    <name type="scientific">Xenopus laevis</name>
    <name type="common">African clawed frog</name>
    <dbReference type="NCBI Taxonomy" id="8355"/>
    <lineage>
        <taxon>Eukaryota</taxon>
        <taxon>Metazoa</taxon>
        <taxon>Chordata</taxon>
        <taxon>Craniata</taxon>
        <taxon>Vertebrata</taxon>
        <taxon>Euteleostomi</taxon>
        <taxon>Amphibia</taxon>
        <taxon>Batrachia</taxon>
        <taxon>Anura</taxon>
        <taxon>Pipoidea</taxon>
        <taxon>Pipidae</taxon>
        <taxon>Xenopodinae</taxon>
        <taxon>Xenopus</taxon>
        <taxon>Xenopus</taxon>
    </lineage>
</organism>
<evidence type="ECO:0000313" key="1">
    <source>
        <dbReference type="EMBL" id="OCT81442.1"/>
    </source>
</evidence>
<name>A0A974CXV1_XENLA</name>
<protein>
    <submittedName>
        <fullName evidence="1">Uncharacterized protein</fullName>
    </submittedName>
</protein>
<reference evidence="2" key="1">
    <citation type="journal article" date="2016" name="Nature">
        <title>Genome evolution in the allotetraploid frog Xenopus laevis.</title>
        <authorList>
            <person name="Session A.M."/>
            <person name="Uno Y."/>
            <person name="Kwon T."/>
            <person name="Chapman J.A."/>
            <person name="Toyoda A."/>
            <person name="Takahashi S."/>
            <person name="Fukui A."/>
            <person name="Hikosaka A."/>
            <person name="Suzuki A."/>
            <person name="Kondo M."/>
            <person name="van Heeringen S.J."/>
            <person name="Quigley I."/>
            <person name="Heinz S."/>
            <person name="Ogino H."/>
            <person name="Ochi H."/>
            <person name="Hellsten U."/>
            <person name="Lyons J.B."/>
            <person name="Simakov O."/>
            <person name="Putnam N."/>
            <person name="Stites J."/>
            <person name="Kuroki Y."/>
            <person name="Tanaka T."/>
            <person name="Michiue T."/>
            <person name="Watanabe M."/>
            <person name="Bogdanovic O."/>
            <person name="Lister R."/>
            <person name="Georgiou G."/>
            <person name="Paranjpe S.S."/>
            <person name="van Kruijsbergen I."/>
            <person name="Shu S."/>
            <person name="Carlson J."/>
            <person name="Kinoshita T."/>
            <person name="Ohta Y."/>
            <person name="Mawaribuchi S."/>
            <person name="Jenkins J."/>
            <person name="Grimwood J."/>
            <person name="Schmutz J."/>
            <person name="Mitros T."/>
            <person name="Mozaffari S.V."/>
            <person name="Suzuki Y."/>
            <person name="Haramoto Y."/>
            <person name="Yamamoto T.S."/>
            <person name="Takagi C."/>
            <person name="Heald R."/>
            <person name="Miller K."/>
            <person name="Haudenschild C."/>
            <person name="Kitzman J."/>
            <person name="Nakayama T."/>
            <person name="Izutsu Y."/>
            <person name="Robert J."/>
            <person name="Fortriede J."/>
            <person name="Burns K."/>
            <person name="Lotay V."/>
            <person name="Karimi K."/>
            <person name="Yasuoka Y."/>
            <person name="Dichmann D.S."/>
            <person name="Flajnik M.F."/>
            <person name="Houston D.W."/>
            <person name="Shendure J."/>
            <person name="DuPasquier L."/>
            <person name="Vize P.D."/>
            <person name="Zorn A.M."/>
            <person name="Ito M."/>
            <person name="Marcotte E.M."/>
            <person name="Wallingford J.B."/>
            <person name="Ito Y."/>
            <person name="Asashima M."/>
            <person name="Ueno N."/>
            <person name="Matsuda Y."/>
            <person name="Veenstra G.J."/>
            <person name="Fujiyama A."/>
            <person name="Harland R.M."/>
            <person name="Taira M."/>
            <person name="Rokhsar D.S."/>
        </authorList>
    </citation>
    <scope>NUCLEOTIDE SEQUENCE [LARGE SCALE GENOMIC DNA]</scope>
    <source>
        <strain evidence="2">J</strain>
    </source>
</reference>
<accession>A0A974CXV1</accession>
<gene>
    <name evidence="1" type="ORF">XELAEV_18028262mg</name>
</gene>
<dbReference type="EMBL" id="CM004474">
    <property type="protein sequence ID" value="OCT81442.1"/>
    <property type="molecule type" value="Genomic_DNA"/>
</dbReference>